<evidence type="ECO:0000256" key="2">
    <source>
        <dbReference type="SAM" id="MobiDB-lite"/>
    </source>
</evidence>
<feature type="domain" description="BZIP" evidence="3">
    <location>
        <begin position="161"/>
        <end position="208"/>
    </location>
</feature>
<dbReference type="AlphaFoldDB" id="A0A166N6Z2"/>
<sequence>MFAAPHARLEQPEYVSTTGNDSYSYVAQPPPIPLNALSYQPQHATHGHHVHHEQRRSISLPQTPAGGAQLHHMPQTQQHYFIDDLSPSSSAAPPNIARGAPPQQQQQQQQQHQMYMSPAGMVEELPMMVNGMHVLPPTLPRRARGERISSKDFIPPDVSGLSKREARLVKNRAAAYLSRQRKREEYEAMEQRVADLEAQNRNLLGQLSGSMQAMAPSEAHAQHIGALQSRIATLEHELATMSAAVNSRSPSPSSLSSQSSSHHSHRSIDSTHSVTNVNQQSIGMGLMALLSLSSMSPPTTKFAFTPASGAEEPTPVTATPFNYESIARWQARLAESAPAPPQDEQGHATTTEFDIAFSQTDDNRIRCHVSVPHQGPLYASPEYATEPLPGGSHPGSASSYVTTFQDAGAWQQPQQLQPVQQHQASVQQQLGPARRVRIALRTAQVGNTSGEWEVEVC</sequence>
<dbReference type="InterPro" id="IPR046347">
    <property type="entry name" value="bZIP_sf"/>
</dbReference>
<dbReference type="InParanoid" id="A0A166N6Z2"/>
<dbReference type="OrthoDB" id="674948at2759"/>
<protein>
    <recommendedName>
        <fullName evidence="3">BZIP domain-containing protein</fullName>
    </recommendedName>
</protein>
<dbReference type="Gene3D" id="1.20.5.170">
    <property type="match status" value="1"/>
</dbReference>
<feature type="compositionally biased region" description="Low complexity" evidence="2">
    <location>
        <begin position="247"/>
        <end position="261"/>
    </location>
</feature>
<dbReference type="PROSITE" id="PS50217">
    <property type="entry name" value="BZIP"/>
    <property type="match status" value="1"/>
</dbReference>
<feature type="coiled-coil region" evidence="1">
    <location>
        <begin position="179"/>
        <end position="206"/>
    </location>
</feature>
<dbReference type="CDD" id="cd14812">
    <property type="entry name" value="bZIP_u3"/>
    <property type="match status" value="1"/>
</dbReference>
<dbReference type="Proteomes" id="UP000077266">
    <property type="component" value="Unassembled WGS sequence"/>
</dbReference>
<evidence type="ECO:0000313" key="5">
    <source>
        <dbReference type="Proteomes" id="UP000077266"/>
    </source>
</evidence>
<dbReference type="SMART" id="SM00338">
    <property type="entry name" value="BRLZ"/>
    <property type="match status" value="1"/>
</dbReference>
<feature type="region of interest" description="Disordered" evidence="2">
    <location>
        <begin position="34"/>
        <end position="71"/>
    </location>
</feature>
<keyword evidence="5" id="KW-1185">Reference proteome</keyword>
<dbReference type="Pfam" id="PF00170">
    <property type="entry name" value="bZIP_1"/>
    <property type="match status" value="1"/>
</dbReference>
<feature type="region of interest" description="Disordered" evidence="2">
    <location>
        <begin position="243"/>
        <end position="274"/>
    </location>
</feature>
<evidence type="ECO:0000256" key="1">
    <source>
        <dbReference type="SAM" id="Coils"/>
    </source>
</evidence>
<accession>A0A166N6Z2</accession>
<evidence type="ECO:0000313" key="4">
    <source>
        <dbReference type="EMBL" id="KZV78822.1"/>
    </source>
</evidence>
<feature type="region of interest" description="Disordered" evidence="2">
    <location>
        <begin position="1"/>
        <end position="22"/>
    </location>
</feature>
<dbReference type="GO" id="GO:0003700">
    <property type="term" value="F:DNA-binding transcription factor activity"/>
    <property type="evidence" value="ECO:0007669"/>
    <property type="project" value="InterPro"/>
</dbReference>
<feature type="compositionally biased region" description="Basic residues" evidence="2">
    <location>
        <begin position="45"/>
        <end position="54"/>
    </location>
</feature>
<organism evidence="4 5">
    <name type="scientific">Exidia glandulosa HHB12029</name>
    <dbReference type="NCBI Taxonomy" id="1314781"/>
    <lineage>
        <taxon>Eukaryota</taxon>
        <taxon>Fungi</taxon>
        <taxon>Dikarya</taxon>
        <taxon>Basidiomycota</taxon>
        <taxon>Agaricomycotina</taxon>
        <taxon>Agaricomycetes</taxon>
        <taxon>Auriculariales</taxon>
        <taxon>Exidiaceae</taxon>
        <taxon>Exidia</taxon>
    </lineage>
</organism>
<reference evidence="4 5" key="1">
    <citation type="journal article" date="2016" name="Mol. Biol. Evol.">
        <title>Comparative Genomics of Early-Diverging Mushroom-Forming Fungi Provides Insights into the Origins of Lignocellulose Decay Capabilities.</title>
        <authorList>
            <person name="Nagy L.G."/>
            <person name="Riley R."/>
            <person name="Tritt A."/>
            <person name="Adam C."/>
            <person name="Daum C."/>
            <person name="Floudas D."/>
            <person name="Sun H."/>
            <person name="Yadav J.S."/>
            <person name="Pangilinan J."/>
            <person name="Larsson K.H."/>
            <person name="Matsuura K."/>
            <person name="Barry K."/>
            <person name="Labutti K."/>
            <person name="Kuo R."/>
            <person name="Ohm R.A."/>
            <person name="Bhattacharya S.S."/>
            <person name="Shirouzu T."/>
            <person name="Yoshinaga Y."/>
            <person name="Martin F.M."/>
            <person name="Grigoriev I.V."/>
            <person name="Hibbett D.S."/>
        </authorList>
    </citation>
    <scope>NUCLEOTIDE SEQUENCE [LARGE SCALE GENOMIC DNA]</scope>
    <source>
        <strain evidence="4 5">HHB12029</strain>
    </source>
</reference>
<evidence type="ECO:0000259" key="3">
    <source>
        <dbReference type="PROSITE" id="PS50217"/>
    </source>
</evidence>
<feature type="region of interest" description="Disordered" evidence="2">
    <location>
        <begin position="378"/>
        <end position="397"/>
    </location>
</feature>
<name>A0A166N6Z2_EXIGL</name>
<dbReference type="InterPro" id="IPR004827">
    <property type="entry name" value="bZIP"/>
</dbReference>
<feature type="compositionally biased region" description="Low complexity" evidence="2">
    <location>
        <begin position="103"/>
        <end position="113"/>
    </location>
</feature>
<dbReference type="SUPFAM" id="SSF57959">
    <property type="entry name" value="Leucine zipper domain"/>
    <property type="match status" value="1"/>
</dbReference>
<gene>
    <name evidence="4" type="ORF">EXIGLDRAFT_783219</name>
</gene>
<dbReference type="EMBL" id="KV426753">
    <property type="protein sequence ID" value="KZV78822.1"/>
    <property type="molecule type" value="Genomic_DNA"/>
</dbReference>
<feature type="region of interest" description="Disordered" evidence="2">
    <location>
        <begin position="84"/>
        <end position="114"/>
    </location>
</feature>
<keyword evidence="1" id="KW-0175">Coiled coil</keyword>
<proteinExistence type="predicted"/>
<dbReference type="STRING" id="1314781.A0A166N6Z2"/>